<feature type="region of interest" description="Disordered" evidence="5">
    <location>
        <begin position="267"/>
        <end position="287"/>
    </location>
</feature>
<gene>
    <name evidence="7" type="ORF">SCHCODRAFT_237199</name>
</gene>
<protein>
    <recommendedName>
        <fullName evidence="6">MYND-type domain-containing protein</fullName>
    </recommendedName>
</protein>
<sequence>MTEPITVIPPAPEKCQVYGARAGIQLLRCSTCKNRSYCSAVCQKKDWKWGHKLRCSLLPVPLAPLPIHPSEKLSFEVRRAAAALEPIYEVWQYIDETVEPEKKNEAKKRDESYVSLLAYAAHTLPHPFAWSDTWEYRLGKDGTSLPETTLFAFRHLFWIDTVSHLDTPAQRTEWLEMLGNPAFTAHTTGIVPEKALARPGELSPGEYETIEQVVVMSSFIRRIRRGSMERRRRIDGGSAWRRSAGRRRGRGHWIFCREQPTVLSTVKRHRRNGEATGEIGNSSVENP</sequence>
<dbReference type="VEuPathDB" id="FungiDB:SCHCODRAFT_02636064"/>
<accession>D8QEN0</accession>
<keyword evidence="1" id="KW-0479">Metal-binding</keyword>
<dbReference type="InterPro" id="IPR002893">
    <property type="entry name" value="Znf_MYND"/>
</dbReference>
<feature type="domain" description="MYND-type" evidence="6">
    <location>
        <begin position="15"/>
        <end position="55"/>
    </location>
</feature>
<dbReference type="EMBL" id="GL377310">
    <property type="protein sequence ID" value="EFI93879.1"/>
    <property type="molecule type" value="Genomic_DNA"/>
</dbReference>
<evidence type="ECO:0000313" key="7">
    <source>
        <dbReference type="EMBL" id="EFI93879.1"/>
    </source>
</evidence>
<organism evidence="8">
    <name type="scientific">Schizophyllum commune (strain H4-8 / FGSC 9210)</name>
    <name type="common">Split gill fungus</name>
    <dbReference type="NCBI Taxonomy" id="578458"/>
    <lineage>
        <taxon>Eukaryota</taxon>
        <taxon>Fungi</taxon>
        <taxon>Dikarya</taxon>
        <taxon>Basidiomycota</taxon>
        <taxon>Agaricomycotina</taxon>
        <taxon>Agaricomycetes</taxon>
        <taxon>Agaricomycetidae</taxon>
        <taxon>Agaricales</taxon>
        <taxon>Schizophyllaceae</taxon>
        <taxon>Schizophyllum</taxon>
    </lineage>
</organism>
<dbReference type="PROSITE" id="PS50865">
    <property type="entry name" value="ZF_MYND_2"/>
    <property type="match status" value="1"/>
</dbReference>
<evidence type="ECO:0000256" key="1">
    <source>
        <dbReference type="ARBA" id="ARBA00022723"/>
    </source>
</evidence>
<name>D8QEN0_SCHCM</name>
<keyword evidence="2 4" id="KW-0863">Zinc-finger</keyword>
<dbReference type="GO" id="GO:0008270">
    <property type="term" value="F:zinc ion binding"/>
    <property type="evidence" value="ECO:0007669"/>
    <property type="project" value="UniProtKB-KW"/>
</dbReference>
<dbReference type="InParanoid" id="D8QEN0"/>
<dbReference type="AlphaFoldDB" id="D8QEN0"/>
<dbReference type="SUPFAM" id="SSF144232">
    <property type="entry name" value="HIT/MYND zinc finger-like"/>
    <property type="match status" value="1"/>
</dbReference>
<dbReference type="Proteomes" id="UP000007431">
    <property type="component" value="Unassembled WGS sequence"/>
</dbReference>
<evidence type="ECO:0000259" key="6">
    <source>
        <dbReference type="PROSITE" id="PS50865"/>
    </source>
</evidence>
<dbReference type="HOGENOM" id="CLU_970309_0_0_1"/>
<proteinExistence type="predicted"/>
<dbReference type="Gene3D" id="6.10.140.2220">
    <property type="match status" value="1"/>
</dbReference>
<keyword evidence="8" id="KW-1185">Reference proteome</keyword>
<reference evidence="7 8" key="1">
    <citation type="journal article" date="2010" name="Nat. Biotechnol.">
        <title>Genome sequence of the model mushroom Schizophyllum commune.</title>
        <authorList>
            <person name="Ohm R.A."/>
            <person name="de Jong J.F."/>
            <person name="Lugones L.G."/>
            <person name="Aerts A."/>
            <person name="Kothe E."/>
            <person name="Stajich J.E."/>
            <person name="de Vries R.P."/>
            <person name="Record E."/>
            <person name="Levasseur A."/>
            <person name="Baker S.E."/>
            <person name="Bartholomew K.A."/>
            <person name="Coutinho P.M."/>
            <person name="Erdmann S."/>
            <person name="Fowler T.J."/>
            <person name="Gathman A.C."/>
            <person name="Lombard V."/>
            <person name="Henrissat B."/>
            <person name="Knabe N."/>
            <person name="Kuees U."/>
            <person name="Lilly W.W."/>
            <person name="Lindquist E."/>
            <person name="Lucas S."/>
            <person name="Magnuson J.K."/>
            <person name="Piumi F."/>
            <person name="Raudaskoski M."/>
            <person name="Salamov A."/>
            <person name="Schmutz J."/>
            <person name="Schwarze F.W.M.R."/>
            <person name="vanKuyk P.A."/>
            <person name="Horton J.S."/>
            <person name="Grigoriev I.V."/>
            <person name="Woesten H.A.B."/>
        </authorList>
    </citation>
    <scope>NUCLEOTIDE SEQUENCE [LARGE SCALE GENOMIC DNA]</scope>
    <source>
        <strain evidence="8">H4-8 / FGSC 9210</strain>
    </source>
</reference>
<evidence type="ECO:0000256" key="4">
    <source>
        <dbReference type="PROSITE-ProRule" id="PRU00134"/>
    </source>
</evidence>
<evidence type="ECO:0000256" key="5">
    <source>
        <dbReference type="SAM" id="MobiDB-lite"/>
    </source>
</evidence>
<evidence type="ECO:0000256" key="3">
    <source>
        <dbReference type="ARBA" id="ARBA00022833"/>
    </source>
</evidence>
<dbReference type="eggNOG" id="ENOG502RBP9">
    <property type="taxonomic scope" value="Eukaryota"/>
</dbReference>
<dbReference type="Pfam" id="PF01753">
    <property type="entry name" value="zf-MYND"/>
    <property type="match status" value="1"/>
</dbReference>
<evidence type="ECO:0000256" key="2">
    <source>
        <dbReference type="ARBA" id="ARBA00022771"/>
    </source>
</evidence>
<keyword evidence="3" id="KW-0862">Zinc</keyword>
<evidence type="ECO:0000313" key="8">
    <source>
        <dbReference type="Proteomes" id="UP000007431"/>
    </source>
</evidence>